<protein>
    <submittedName>
        <fullName evidence="2">Jg7844 protein</fullName>
    </submittedName>
</protein>
<name>A0A8S4QAA6_9NEOP</name>
<feature type="compositionally biased region" description="Basic and acidic residues" evidence="1">
    <location>
        <begin position="63"/>
        <end position="76"/>
    </location>
</feature>
<organism evidence="2 3">
    <name type="scientific">Pararge aegeria aegeria</name>
    <dbReference type="NCBI Taxonomy" id="348720"/>
    <lineage>
        <taxon>Eukaryota</taxon>
        <taxon>Metazoa</taxon>
        <taxon>Ecdysozoa</taxon>
        <taxon>Arthropoda</taxon>
        <taxon>Hexapoda</taxon>
        <taxon>Insecta</taxon>
        <taxon>Pterygota</taxon>
        <taxon>Neoptera</taxon>
        <taxon>Endopterygota</taxon>
        <taxon>Lepidoptera</taxon>
        <taxon>Glossata</taxon>
        <taxon>Ditrysia</taxon>
        <taxon>Papilionoidea</taxon>
        <taxon>Nymphalidae</taxon>
        <taxon>Satyrinae</taxon>
        <taxon>Satyrini</taxon>
        <taxon>Parargina</taxon>
        <taxon>Pararge</taxon>
    </lineage>
</organism>
<sequence length="124" mass="13605">MRRGFTSLVTSIDSALTRDDGRSDAASTASSDSDRYVVVGLAAESPDDADFAFRVLEWKPRTGERNVGDLQRDGQTKSRGSQGAAGRKRLKILELGTPYKRPMSTSGPLLVEMMMMNRIPPRTL</sequence>
<keyword evidence="3" id="KW-1185">Reference proteome</keyword>
<proteinExistence type="predicted"/>
<dbReference type="AlphaFoldDB" id="A0A8S4QAA6"/>
<dbReference type="OrthoDB" id="7466345at2759"/>
<gene>
    <name evidence="2" type="primary">jg7844</name>
    <name evidence="2" type="ORF">PAEG_LOCUS229</name>
</gene>
<reference evidence="2" key="1">
    <citation type="submission" date="2022-03" db="EMBL/GenBank/DDBJ databases">
        <authorList>
            <person name="Lindestad O."/>
        </authorList>
    </citation>
    <scope>NUCLEOTIDE SEQUENCE</scope>
</reference>
<dbReference type="Proteomes" id="UP000838756">
    <property type="component" value="Unassembled WGS sequence"/>
</dbReference>
<accession>A0A8S4QAA6</accession>
<feature type="region of interest" description="Disordered" evidence="1">
    <location>
        <begin position="63"/>
        <end position="88"/>
    </location>
</feature>
<evidence type="ECO:0000313" key="3">
    <source>
        <dbReference type="Proteomes" id="UP000838756"/>
    </source>
</evidence>
<dbReference type="EMBL" id="CAKXAJ010000747">
    <property type="protein sequence ID" value="CAH2207609.1"/>
    <property type="molecule type" value="Genomic_DNA"/>
</dbReference>
<comment type="caution">
    <text evidence="2">The sequence shown here is derived from an EMBL/GenBank/DDBJ whole genome shotgun (WGS) entry which is preliminary data.</text>
</comment>
<evidence type="ECO:0000256" key="1">
    <source>
        <dbReference type="SAM" id="MobiDB-lite"/>
    </source>
</evidence>
<evidence type="ECO:0000313" key="2">
    <source>
        <dbReference type="EMBL" id="CAH2207609.1"/>
    </source>
</evidence>